<proteinExistence type="predicted"/>
<evidence type="ECO:0000313" key="2">
    <source>
        <dbReference type="EMBL" id="KKP47223.1"/>
    </source>
</evidence>
<dbReference type="EMBL" id="LBOZ01000005">
    <property type="protein sequence ID" value="KKP47223.1"/>
    <property type="molecule type" value="Genomic_DNA"/>
</dbReference>
<accession>A0A0F9ZSI3</accession>
<protein>
    <submittedName>
        <fullName evidence="2">Uncharacterized protein</fullName>
    </submittedName>
</protein>
<organism evidence="2 3">
    <name type="scientific">Candidatus Woesebacteria bacterium GW2011_GWA2_33_28</name>
    <dbReference type="NCBI Taxonomy" id="1618561"/>
    <lineage>
        <taxon>Bacteria</taxon>
        <taxon>Candidatus Woeseibacteriota</taxon>
    </lineage>
</organism>
<keyword evidence="1" id="KW-1133">Transmembrane helix</keyword>
<name>A0A0F9ZSI3_9BACT</name>
<evidence type="ECO:0000313" key="3">
    <source>
        <dbReference type="Proteomes" id="UP000033995"/>
    </source>
</evidence>
<keyword evidence="1" id="KW-0472">Membrane</keyword>
<dbReference type="AlphaFoldDB" id="A0A0F9ZSI3"/>
<gene>
    <name evidence="2" type="ORF">UR38_C0005G0036</name>
</gene>
<dbReference type="Proteomes" id="UP000033995">
    <property type="component" value="Unassembled WGS sequence"/>
</dbReference>
<reference evidence="2 3" key="1">
    <citation type="journal article" date="2015" name="Nature">
        <title>rRNA introns, odd ribosomes, and small enigmatic genomes across a large radiation of phyla.</title>
        <authorList>
            <person name="Brown C.T."/>
            <person name="Hug L.A."/>
            <person name="Thomas B.C."/>
            <person name="Sharon I."/>
            <person name="Castelle C.J."/>
            <person name="Singh A."/>
            <person name="Wilkins M.J."/>
            <person name="Williams K.H."/>
            <person name="Banfield J.F."/>
        </authorList>
    </citation>
    <scope>NUCLEOTIDE SEQUENCE [LARGE SCALE GENOMIC DNA]</scope>
</reference>
<feature type="transmembrane region" description="Helical" evidence="1">
    <location>
        <begin position="18"/>
        <end position="35"/>
    </location>
</feature>
<keyword evidence="1" id="KW-0812">Transmembrane</keyword>
<comment type="caution">
    <text evidence="2">The sequence shown here is derived from an EMBL/GenBank/DDBJ whole genome shotgun (WGS) entry which is preliminary data.</text>
</comment>
<evidence type="ECO:0000256" key="1">
    <source>
        <dbReference type="SAM" id="Phobius"/>
    </source>
</evidence>
<sequence length="164" mass="18219">MGVSSILRLYMNYSRKDILVGLVIVVVVVLGVLLFKKLKTPKVLSTPIPQEVSFKNDLENSFKFDIPDNVKTVELKDVSGGNGRAIATQTEILVDIEDPAVGYFYQGWLENGGSLISLGKLRIAKGGWLLEYDGSKYPEYKKVIVSLEKVFDSSLEKKILEGSF</sequence>